<comment type="caution">
    <text evidence="6">The sequence shown here is derived from an EMBL/GenBank/DDBJ whole genome shotgun (WGS) entry which is preliminary data.</text>
</comment>
<dbReference type="SUPFAM" id="SSF88713">
    <property type="entry name" value="Glycoside hydrolase/deacetylase"/>
    <property type="match status" value="1"/>
</dbReference>
<dbReference type="EMBL" id="JAIMJA010000021">
    <property type="protein sequence ID" value="MCE2596602.1"/>
    <property type="molecule type" value="Genomic_DNA"/>
</dbReference>
<name>A0ABS8WC37_9GAMM</name>
<keyword evidence="3" id="KW-0378">Hydrolase</keyword>
<dbReference type="RefSeq" id="WP_233054237.1">
    <property type="nucleotide sequence ID" value="NZ_JAIMJA010000021.1"/>
</dbReference>
<evidence type="ECO:0000256" key="5">
    <source>
        <dbReference type="ARBA" id="ARBA00023277"/>
    </source>
</evidence>
<evidence type="ECO:0000256" key="4">
    <source>
        <dbReference type="ARBA" id="ARBA00022842"/>
    </source>
</evidence>
<keyword evidence="2" id="KW-0479">Metal-binding</keyword>
<dbReference type="PANTHER" id="PTHR31609:SF1">
    <property type="entry name" value="CARBOHYDRATE DEACETYLASE"/>
    <property type="match status" value="1"/>
</dbReference>
<evidence type="ECO:0000256" key="1">
    <source>
        <dbReference type="ARBA" id="ARBA00001946"/>
    </source>
</evidence>
<dbReference type="Proteomes" id="UP001201273">
    <property type="component" value="Unassembled WGS sequence"/>
</dbReference>
<evidence type="ECO:0000256" key="3">
    <source>
        <dbReference type="ARBA" id="ARBA00022801"/>
    </source>
</evidence>
<sequence length="308" mass="35056">MKNTLLQKLGFGREDRVVLFHCDDIGMNLGSVQAYQDLKDFGLARSGSVMVNCPWFLSAANLAKSQSDADLGIHLMLTSEWQEYRWRPLTNPSPESGLVDAEGFFHRSEYDCWSLAQADAIEQEVIGQIEAALRVGMPISHLDSHMFAMLSAKTLPIFYRVAQLYNLPMMALHSDYLNRVEPFIKHTQMQRTENPLVPEWPEVLVTTREIEQAHIPLFDNWCSLPYKNADDRVGHIKHLLTELPVGVSFFMLHPSLDTPELRAICPGMDWQVRVADYHALLSTELQAFIKQQGIQLISFKDIQALQTS</sequence>
<proteinExistence type="predicted"/>
<accession>A0ABS8WC37</accession>
<protein>
    <submittedName>
        <fullName evidence="6">ChbG/HpnK family deacetylase</fullName>
    </submittedName>
</protein>
<dbReference type="InterPro" id="IPR006879">
    <property type="entry name" value="YdjC-like"/>
</dbReference>
<comment type="cofactor">
    <cofactor evidence="1">
        <name>Mg(2+)</name>
        <dbReference type="ChEBI" id="CHEBI:18420"/>
    </cofactor>
</comment>
<dbReference type="Pfam" id="PF04794">
    <property type="entry name" value="YdjC"/>
    <property type="match status" value="1"/>
</dbReference>
<dbReference type="InterPro" id="IPR011330">
    <property type="entry name" value="Glyco_hydro/deAcase_b/a-brl"/>
</dbReference>
<reference evidence="6 7" key="1">
    <citation type="journal article" date="2022" name="Environ. Microbiol. Rep.">
        <title>Eco-phylogenetic analyses reveal divergent evolution of vitamin B12 metabolism in the marine bacterial family 'Psychromonadaceae'.</title>
        <authorList>
            <person name="Jin X."/>
            <person name="Yang Y."/>
            <person name="Cao H."/>
            <person name="Gao B."/>
            <person name="Zhao Z."/>
        </authorList>
    </citation>
    <scope>NUCLEOTIDE SEQUENCE [LARGE SCALE GENOMIC DNA]</scope>
    <source>
        <strain evidence="6 7">MKS20</strain>
    </source>
</reference>
<gene>
    <name evidence="6" type="ORF">K6Y31_17580</name>
</gene>
<evidence type="ECO:0000256" key="2">
    <source>
        <dbReference type="ARBA" id="ARBA00022723"/>
    </source>
</evidence>
<keyword evidence="4" id="KW-0460">Magnesium</keyword>
<dbReference type="Gene3D" id="3.20.20.370">
    <property type="entry name" value="Glycoside hydrolase/deacetylase"/>
    <property type="match status" value="1"/>
</dbReference>
<evidence type="ECO:0000313" key="7">
    <source>
        <dbReference type="Proteomes" id="UP001201273"/>
    </source>
</evidence>
<organism evidence="6 7">
    <name type="scientific">Motilimonas cestriensis</name>
    <dbReference type="NCBI Taxonomy" id="2742685"/>
    <lineage>
        <taxon>Bacteria</taxon>
        <taxon>Pseudomonadati</taxon>
        <taxon>Pseudomonadota</taxon>
        <taxon>Gammaproteobacteria</taxon>
        <taxon>Alteromonadales</taxon>
        <taxon>Alteromonadales genera incertae sedis</taxon>
        <taxon>Motilimonas</taxon>
    </lineage>
</organism>
<keyword evidence="5" id="KW-0119">Carbohydrate metabolism</keyword>
<evidence type="ECO:0000313" key="6">
    <source>
        <dbReference type="EMBL" id="MCE2596602.1"/>
    </source>
</evidence>
<keyword evidence="7" id="KW-1185">Reference proteome</keyword>
<dbReference type="PANTHER" id="PTHR31609">
    <property type="entry name" value="YDJC DEACETYLASE FAMILY MEMBER"/>
    <property type="match status" value="1"/>
</dbReference>